<dbReference type="GO" id="GO:0005634">
    <property type="term" value="C:nucleus"/>
    <property type="evidence" value="ECO:0007669"/>
    <property type="project" value="UniProtKB-SubCell"/>
</dbReference>
<evidence type="ECO:0000256" key="8">
    <source>
        <dbReference type="SAM" id="MobiDB-lite"/>
    </source>
</evidence>
<dbReference type="GO" id="GO:0000981">
    <property type="term" value="F:DNA-binding transcription factor activity, RNA polymerase II-specific"/>
    <property type="evidence" value="ECO:0007669"/>
    <property type="project" value="TreeGrafter"/>
</dbReference>
<feature type="domain" description="C2H2-type" evidence="9">
    <location>
        <begin position="169"/>
        <end position="196"/>
    </location>
</feature>
<dbReference type="EMBL" id="JAINUG010000310">
    <property type="protein sequence ID" value="KAJ8378804.1"/>
    <property type="molecule type" value="Genomic_DNA"/>
</dbReference>
<dbReference type="Pfam" id="PF00096">
    <property type="entry name" value="zf-C2H2"/>
    <property type="match status" value="2"/>
</dbReference>
<keyword evidence="5" id="KW-0862">Zinc</keyword>
<name>A0AAD7REG8_9TELE</name>
<keyword evidence="6" id="KW-0539">Nucleus</keyword>
<dbReference type="FunFam" id="3.30.160.60:FF:000446">
    <property type="entry name" value="Zinc finger protein"/>
    <property type="match status" value="1"/>
</dbReference>
<keyword evidence="2" id="KW-0479">Metal-binding</keyword>
<feature type="compositionally biased region" description="Acidic residues" evidence="8">
    <location>
        <begin position="27"/>
        <end position="37"/>
    </location>
</feature>
<proteinExistence type="predicted"/>
<keyword evidence="4 7" id="KW-0863">Zinc-finger</keyword>
<dbReference type="Gene3D" id="3.30.160.60">
    <property type="entry name" value="Classic Zinc Finger"/>
    <property type="match status" value="4"/>
</dbReference>
<accession>A0AAD7REG8</accession>
<comment type="caution">
    <text evidence="10">The sequence shown here is derived from an EMBL/GenBank/DDBJ whole genome shotgun (WGS) entry which is preliminary data.</text>
</comment>
<evidence type="ECO:0000313" key="11">
    <source>
        <dbReference type="Proteomes" id="UP001221898"/>
    </source>
</evidence>
<feature type="domain" description="C2H2-type" evidence="9">
    <location>
        <begin position="197"/>
        <end position="225"/>
    </location>
</feature>
<evidence type="ECO:0000256" key="5">
    <source>
        <dbReference type="ARBA" id="ARBA00022833"/>
    </source>
</evidence>
<feature type="region of interest" description="Disordered" evidence="8">
    <location>
        <begin position="27"/>
        <end position="116"/>
    </location>
</feature>
<dbReference type="PANTHER" id="PTHR24388">
    <property type="entry name" value="ZINC FINGER PROTEIN"/>
    <property type="match status" value="1"/>
</dbReference>
<evidence type="ECO:0000256" key="1">
    <source>
        <dbReference type="ARBA" id="ARBA00004123"/>
    </source>
</evidence>
<dbReference type="Proteomes" id="UP001221898">
    <property type="component" value="Unassembled WGS sequence"/>
</dbReference>
<dbReference type="GO" id="GO:0008270">
    <property type="term" value="F:zinc ion binding"/>
    <property type="evidence" value="ECO:0007669"/>
    <property type="project" value="UniProtKB-KW"/>
</dbReference>
<evidence type="ECO:0000256" key="6">
    <source>
        <dbReference type="ARBA" id="ARBA00023242"/>
    </source>
</evidence>
<dbReference type="FunFam" id="3.30.160.60:FF:000624">
    <property type="entry name" value="zinc finger protein 697"/>
    <property type="match status" value="1"/>
</dbReference>
<evidence type="ECO:0000259" key="9">
    <source>
        <dbReference type="PROSITE" id="PS50157"/>
    </source>
</evidence>
<evidence type="ECO:0000313" key="10">
    <source>
        <dbReference type="EMBL" id="KAJ8378804.1"/>
    </source>
</evidence>
<keyword evidence="11" id="KW-1185">Reference proteome</keyword>
<dbReference type="InterPro" id="IPR036236">
    <property type="entry name" value="Znf_C2H2_sf"/>
</dbReference>
<reference evidence="10" key="1">
    <citation type="journal article" date="2023" name="Science">
        <title>Genome structures resolve the early diversification of teleost fishes.</title>
        <authorList>
            <person name="Parey E."/>
            <person name="Louis A."/>
            <person name="Montfort J."/>
            <person name="Bouchez O."/>
            <person name="Roques C."/>
            <person name="Iampietro C."/>
            <person name="Lluch J."/>
            <person name="Castinel A."/>
            <person name="Donnadieu C."/>
            <person name="Desvignes T."/>
            <person name="Floi Bucao C."/>
            <person name="Jouanno E."/>
            <person name="Wen M."/>
            <person name="Mejri S."/>
            <person name="Dirks R."/>
            <person name="Jansen H."/>
            <person name="Henkel C."/>
            <person name="Chen W.J."/>
            <person name="Zahm M."/>
            <person name="Cabau C."/>
            <person name="Klopp C."/>
            <person name="Thompson A.W."/>
            <person name="Robinson-Rechavi M."/>
            <person name="Braasch I."/>
            <person name="Lecointre G."/>
            <person name="Bobe J."/>
            <person name="Postlethwait J.H."/>
            <person name="Berthelot C."/>
            <person name="Roest Crollius H."/>
            <person name="Guiguen Y."/>
        </authorList>
    </citation>
    <scope>NUCLEOTIDE SEQUENCE</scope>
    <source>
        <strain evidence="10">NC1722</strain>
    </source>
</reference>
<dbReference type="InterPro" id="IPR050527">
    <property type="entry name" value="Snail/Krueppel_Znf"/>
</dbReference>
<dbReference type="GO" id="GO:0000978">
    <property type="term" value="F:RNA polymerase II cis-regulatory region sequence-specific DNA binding"/>
    <property type="evidence" value="ECO:0007669"/>
    <property type="project" value="TreeGrafter"/>
</dbReference>
<sequence length="230" mass="26196">MNTAPEEDDRLFCSESIIVPVTIIWASDEDDHDDEDKDYVFQGAIQEEGHSRTVSQDADASPRPADEDPPRPGDGGWSRRPPALRVNPCGPRPGLPSDSVLATSRHAPARSPPPPCPRSAAPRCLYNMTCHARIHTGEKPYTCPWCAWRCRTRSCLNRHMRSETCLRVLRCADCDYRTANGYNMKVHLRVHTDERPYKCGRCDYHFRTQSHLYRHERLRCRGARGREGAV</sequence>
<dbReference type="AlphaFoldDB" id="A0AAD7REG8"/>
<evidence type="ECO:0000256" key="4">
    <source>
        <dbReference type="ARBA" id="ARBA00022771"/>
    </source>
</evidence>
<evidence type="ECO:0000256" key="3">
    <source>
        <dbReference type="ARBA" id="ARBA00022737"/>
    </source>
</evidence>
<dbReference type="PROSITE" id="PS50157">
    <property type="entry name" value="ZINC_FINGER_C2H2_2"/>
    <property type="match status" value="2"/>
</dbReference>
<keyword evidence="3" id="KW-0677">Repeat</keyword>
<dbReference type="InterPro" id="IPR013087">
    <property type="entry name" value="Znf_C2H2_type"/>
</dbReference>
<comment type="subcellular location">
    <subcellularLocation>
        <location evidence="1">Nucleus</location>
    </subcellularLocation>
</comment>
<dbReference type="PANTHER" id="PTHR24388:SF54">
    <property type="entry name" value="PROTEIN ESCARGOT"/>
    <property type="match status" value="1"/>
</dbReference>
<evidence type="ECO:0000256" key="7">
    <source>
        <dbReference type="PROSITE-ProRule" id="PRU00042"/>
    </source>
</evidence>
<protein>
    <recommendedName>
        <fullName evidence="9">C2H2-type domain-containing protein</fullName>
    </recommendedName>
</protein>
<organism evidence="10 11">
    <name type="scientific">Aldrovandia affinis</name>
    <dbReference type="NCBI Taxonomy" id="143900"/>
    <lineage>
        <taxon>Eukaryota</taxon>
        <taxon>Metazoa</taxon>
        <taxon>Chordata</taxon>
        <taxon>Craniata</taxon>
        <taxon>Vertebrata</taxon>
        <taxon>Euteleostomi</taxon>
        <taxon>Actinopterygii</taxon>
        <taxon>Neopterygii</taxon>
        <taxon>Teleostei</taxon>
        <taxon>Notacanthiformes</taxon>
        <taxon>Halosauridae</taxon>
        <taxon>Aldrovandia</taxon>
    </lineage>
</organism>
<dbReference type="SMART" id="SM00355">
    <property type="entry name" value="ZnF_C2H2"/>
    <property type="match status" value="3"/>
</dbReference>
<evidence type="ECO:0000256" key="2">
    <source>
        <dbReference type="ARBA" id="ARBA00022723"/>
    </source>
</evidence>
<gene>
    <name evidence="10" type="ORF">AAFF_G00236210</name>
</gene>
<dbReference type="SUPFAM" id="SSF57667">
    <property type="entry name" value="beta-beta-alpha zinc fingers"/>
    <property type="match status" value="2"/>
</dbReference>